<reference evidence="7 8" key="1">
    <citation type="journal article" date="2012" name="Science">
        <title>Ecological populations of bacteria act as socially cohesive units of antibiotic production and resistance.</title>
        <authorList>
            <person name="Cordero O.X."/>
            <person name="Wildschutte H."/>
            <person name="Kirkup B."/>
            <person name="Proehl S."/>
            <person name="Ngo L."/>
            <person name="Hussain F."/>
            <person name="Le Roux F."/>
            <person name="Mincer T."/>
            <person name="Polz M.F."/>
        </authorList>
    </citation>
    <scope>NUCLEOTIDE SEQUENCE [LARGE SCALE GENOMIC DNA]</scope>
    <source>
        <strain evidence="7 8">1S-45</strain>
    </source>
</reference>
<evidence type="ECO:0000256" key="5">
    <source>
        <dbReference type="SAM" id="Phobius"/>
    </source>
</evidence>
<dbReference type="PANTHER" id="PTHR43731">
    <property type="entry name" value="RHOMBOID PROTEASE"/>
    <property type="match status" value="1"/>
</dbReference>
<evidence type="ECO:0000256" key="3">
    <source>
        <dbReference type="ARBA" id="ARBA00022989"/>
    </source>
</evidence>
<dbReference type="GO" id="GO:0004252">
    <property type="term" value="F:serine-type endopeptidase activity"/>
    <property type="evidence" value="ECO:0007669"/>
    <property type="project" value="InterPro"/>
</dbReference>
<proteinExistence type="predicted"/>
<protein>
    <submittedName>
        <fullName evidence="7">Rhombosortase</fullName>
    </submittedName>
</protein>
<dbReference type="GO" id="GO:0016020">
    <property type="term" value="C:membrane"/>
    <property type="evidence" value="ECO:0007669"/>
    <property type="project" value="UniProtKB-SubCell"/>
</dbReference>
<dbReference type="InterPro" id="IPR035952">
    <property type="entry name" value="Rhomboid-like_sf"/>
</dbReference>
<feature type="transmembrane region" description="Helical" evidence="5">
    <location>
        <begin position="78"/>
        <end position="96"/>
    </location>
</feature>
<comment type="caution">
    <text evidence="7">The sequence shown here is derived from an EMBL/GenBank/DDBJ whole genome shotgun (WGS) entry which is preliminary data.</text>
</comment>
<dbReference type="InterPro" id="IPR022764">
    <property type="entry name" value="Peptidase_S54_rhomboid_dom"/>
</dbReference>
<organism evidence="7 8">
    <name type="scientific">Vibrio rumoiensis 1S-45</name>
    <dbReference type="NCBI Taxonomy" id="1188252"/>
    <lineage>
        <taxon>Bacteria</taxon>
        <taxon>Pseudomonadati</taxon>
        <taxon>Pseudomonadota</taxon>
        <taxon>Gammaproteobacteria</taxon>
        <taxon>Vibrionales</taxon>
        <taxon>Vibrionaceae</taxon>
        <taxon>Vibrio</taxon>
    </lineage>
</organism>
<feature type="transmembrane region" description="Helical" evidence="5">
    <location>
        <begin position="153"/>
        <end position="179"/>
    </location>
</feature>
<evidence type="ECO:0000259" key="6">
    <source>
        <dbReference type="Pfam" id="PF01694"/>
    </source>
</evidence>
<dbReference type="AlphaFoldDB" id="A0A1E5E3Q8"/>
<keyword evidence="3 5" id="KW-1133">Transmembrane helix</keyword>
<comment type="subcellular location">
    <subcellularLocation>
        <location evidence="1">Membrane</location>
        <topology evidence="1">Multi-pass membrane protein</topology>
    </subcellularLocation>
</comment>
<evidence type="ECO:0000313" key="7">
    <source>
        <dbReference type="EMBL" id="OEF26971.1"/>
    </source>
</evidence>
<dbReference type="STRING" id="1188252.A1QC_00970"/>
<dbReference type="SUPFAM" id="SSF144091">
    <property type="entry name" value="Rhomboid-like"/>
    <property type="match status" value="1"/>
</dbReference>
<evidence type="ECO:0000256" key="1">
    <source>
        <dbReference type="ARBA" id="ARBA00004141"/>
    </source>
</evidence>
<dbReference type="PANTHER" id="PTHR43731:SF16">
    <property type="entry name" value="RHOMBOSORTASE"/>
    <property type="match status" value="1"/>
</dbReference>
<dbReference type="EMBL" id="AJYK02000043">
    <property type="protein sequence ID" value="OEF26971.1"/>
    <property type="molecule type" value="Genomic_DNA"/>
</dbReference>
<dbReference type="Proteomes" id="UP000094070">
    <property type="component" value="Unassembled WGS sequence"/>
</dbReference>
<keyword evidence="8" id="KW-1185">Reference proteome</keyword>
<keyword evidence="4 5" id="KW-0472">Membrane</keyword>
<dbReference type="NCBIfam" id="TIGR03902">
    <property type="entry name" value="rhom_GG_sort"/>
    <property type="match status" value="1"/>
</dbReference>
<dbReference type="Gene3D" id="1.20.1540.10">
    <property type="entry name" value="Rhomboid-like"/>
    <property type="match status" value="1"/>
</dbReference>
<name>A0A1E5E3Q8_9VIBR</name>
<gene>
    <name evidence="7" type="ORF">A1QC_00970</name>
</gene>
<dbReference type="InterPro" id="IPR023826">
    <property type="entry name" value="Rhom-like_SP_proteobac"/>
</dbReference>
<accession>A0A1E5E3Q8</accession>
<evidence type="ECO:0000313" key="8">
    <source>
        <dbReference type="Proteomes" id="UP000094070"/>
    </source>
</evidence>
<feature type="transmembrane region" description="Helical" evidence="5">
    <location>
        <begin position="5"/>
        <end position="23"/>
    </location>
</feature>
<sequence length="191" mass="21300">MGFQLILLLFIISAIMIAFQIPILNEWMLWDHSAILTGQVWRIVTGNFTHTNLYHLGMNLIGLWLICYIFKPELRVKSFSLIVACLSFSVGTLLLITSMQIYVGLSGVLHGLFACYALTEYRKGNKNSLWLVLGLIIKIAWEQAFGSPTGSEALIGASVAINAHLFGCLTGFTLSFILFRPSQLIRQSKNS</sequence>
<dbReference type="eggNOG" id="COG0705">
    <property type="taxonomic scope" value="Bacteria"/>
</dbReference>
<dbReference type="Pfam" id="PF01694">
    <property type="entry name" value="Rhomboid"/>
    <property type="match status" value="1"/>
</dbReference>
<keyword evidence="2 5" id="KW-0812">Transmembrane</keyword>
<feature type="domain" description="Peptidase S54 rhomboid" evidence="6">
    <location>
        <begin position="38"/>
        <end position="180"/>
    </location>
</feature>
<feature type="transmembrane region" description="Helical" evidence="5">
    <location>
        <begin position="53"/>
        <end position="71"/>
    </location>
</feature>
<evidence type="ECO:0000256" key="2">
    <source>
        <dbReference type="ARBA" id="ARBA00022692"/>
    </source>
</evidence>
<dbReference type="InterPro" id="IPR050925">
    <property type="entry name" value="Rhomboid_protease_S54"/>
</dbReference>
<evidence type="ECO:0000256" key="4">
    <source>
        <dbReference type="ARBA" id="ARBA00023136"/>
    </source>
</evidence>